<dbReference type="EMBL" id="CAIIXF020000010">
    <property type="protein sequence ID" value="CAH1796631.1"/>
    <property type="molecule type" value="Genomic_DNA"/>
</dbReference>
<sequence length="368" mass="40732">MRLIIILLLALYAISLCDAGKKRGKEGRKDKVAGKAGKPGKPGKGGRGGKEGKIRGKKKGSDSCPSDPDHQIYQTTSERQMCCQNNIIYMASGGPMYQSKGLNSGDMWKDGACDKSEDHIFKVYGINSCRCVKGDLCPADDSPKYRANGDDTITMCCKFNSQYYRGEGAKYKKLKLRRNGVKYLECREGEIFKIRGPHECGCEEDIKETIAVDQAGADNKIEDPDETIIRSSMRSKCGGSLKHISPIRLVARTINGKRYHVPQACLVTDRWFYICNKAEAYASEICKELNLCQSNMPGPFDCSNAKGEIVKALRGSNWLTYRVNMLPFFPLGEACQQVDNVLTIQCPIPFNLAAKDQISDGTSNDNEV</sequence>
<keyword evidence="4" id="KW-1185">Reference proteome</keyword>
<organism evidence="3 4">
    <name type="scientific">Owenia fusiformis</name>
    <name type="common">Polychaete worm</name>
    <dbReference type="NCBI Taxonomy" id="6347"/>
    <lineage>
        <taxon>Eukaryota</taxon>
        <taxon>Metazoa</taxon>
        <taxon>Spiralia</taxon>
        <taxon>Lophotrochozoa</taxon>
        <taxon>Annelida</taxon>
        <taxon>Polychaeta</taxon>
        <taxon>Sedentaria</taxon>
        <taxon>Canalipalpata</taxon>
        <taxon>Sabellida</taxon>
        <taxon>Oweniida</taxon>
        <taxon>Oweniidae</taxon>
        <taxon>Owenia</taxon>
    </lineage>
</organism>
<keyword evidence="2" id="KW-0732">Signal</keyword>
<feature type="region of interest" description="Disordered" evidence="1">
    <location>
        <begin position="24"/>
        <end position="70"/>
    </location>
</feature>
<name>A0A8J1TW33_OWEFU</name>
<dbReference type="AlphaFoldDB" id="A0A8J1TW33"/>
<evidence type="ECO:0000313" key="4">
    <source>
        <dbReference type="Proteomes" id="UP000749559"/>
    </source>
</evidence>
<comment type="caution">
    <text evidence="3">The sequence shown here is derived from an EMBL/GenBank/DDBJ whole genome shotgun (WGS) entry which is preliminary data.</text>
</comment>
<feature type="signal peptide" evidence="2">
    <location>
        <begin position="1"/>
        <end position="19"/>
    </location>
</feature>
<accession>A0A8J1TW33</accession>
<evidence type="ECO:0000256" key="1">
    <source>
        <dbReference type="SAM" id="MobiDB-lite"/>
    </source>
</evidence>
<reference evidence="3" key="1">
    <citation type="submission" date="2022-03" db="EMBL/GenBank/DDBJ databases">
        <authorList>
            <person name="Martin C."/>
        </authorList>
    </citation>
    <scope>NUCLEOTIDE SEQUENCE</scope>
</reference>
<gene>
    <name evidence="3" type="ORF">OFUS_LOCUS21021</name>
</gene>
<protein>
    <submittedName>
        <fullName evidence="3">Uncharacterized protein</fullName>
    </submittedName>
</protein>
<dbReference type="Proteomes" id="UP000749559">
    <property type="component" value="Unassembled WGS sequence"/>
</dbReference>
<evidence type="ECO:0000256" key="2">
    <source>
        <dbReference type="SAM" id="SignalP"/>
    </source>
</evidence>
<feature type="chain" id="PRO_5043870982" evidence="2">
    <location>
        <begin position="20"/>
        <end position="368"/>
    </location>
</feature>
<evidence type="ECO:0000313" key="3">
    <source>
        <dbReference type="EMBL" id="CAH1796631.1"/>
    </source>
</evidence>
<proteinExistence type="predicted"/>